<dbReference type="Proteomes" id="UP000198833">
    <property type="component" value="Unassembled WGS sequence"/>
</dbReference>
<dbReference type="Pfam" id="PF09250">
    <property type="entry name" value="Prim-Pol"/>
    <property type="match status" value="1"/>
</dbReference>
<dbReference type="EMBL" id="FOEN01000012">
    <property type="protein sequence ID" value="SEQ46537.1"/>
    <property type="molecule type" value="Genomic_DNA"/>
</dbReference>
<evidence type="ECO:0000313" key="2">
    <source>
        <dbReference type="EMBL" id="SEQ46537.1"/>
    </source>
</evidence>
<dbReference type="SUPFAM" id="SSF56747">
    <property type="entry name" value="Prim-pol domain"/>
    <property type="match status" value="1"/>
</dbReference>
<accession>A0A1H9G8U3</accession>
<protein>
    <submittedName>
        <fullName evidence="2">Bifunctional DNA primase/polymerase, N-terminal</fullName>
    </submittedName>
</protein>
<reference evidence="2 3" key="1">
    <citation type="submission" date="2016-10" db="EMBL/GenBank/DDBJ databases">
        <authorList>
            <person name="de Groot N.N."/>
        </authorList>
    </citation>
    <scope>NUCLEOTIDE SEQUENCE [LARGE SCALE GENOMIC DNA]</scope>
    <source>
        <strain evidence="2 3">DSM 15695</strain>
    </source>
</reference>
<dbReference type="SMART" id="SM00943">
    <property type="entry name" value="Prim-Pol"/>
    <property type="match status" value="1"/>
</dbReference>
<feature type="domain" description="DNA primase/polymerase bifunctional N-terminal" evidence="1">
    <location>
        <begin position="7"/>
        <end position="165"/>
    </location>
</feature>
<dbReference type="InterPro" id="IPR015330">
    <property type="entry name" value="DNA_primase/pol_bifunc_N"/>
</dbReference>
<organism evidence="2 3">
    <name type="scientific">Ignavigranum ruoffiae</name>
    <dbReference type="NCBI Taxonomy" id="89093"/>
    <lineage>
        <taxon>Bacteria</taxon>
        <taxon>Bacillati</taxon>
        <taxon>Bacillota</taxon>
        <taxon>Bacilli</taxon>
        <taxon>Lactobacillales</taxon>
        <taxon>Aerococcaceae</taxon>
        <taxon>Ignavigranum</taxon>
    </lineage>
</organism>
<keyword evidence="3" id="KW-1185">Reference proteome</keyword>
<evidence type="ECO:0000313" key="3">
    <source>
        <dbReference type="Proteomes" id="UP000198833"/>
    </source>
</evidence>
<dbReference type="RefSeq" id="WP_234971707.1">
    <property type="nucleotide sequence ID" value="NZ_FOEN01000012.1"/>
</dbReference>
<evidence type="ECO:0000259" key="1">
    <source>
        <dbReference type="SMART" id="SM00943"/>
    </source>
</evidence>
<gene>
    <name evidence="2" type="ORF">SAMN04488558_11211</name>
</gene>
<proteinExistence type="predicted"/>
<sequence>MHACEMAYRLIEDNYQTIPLNKEKKPALRFKDIEIDKNFIDSNFYKYNSVQALGLLTRGVWCIDIDIHNSNGFISLMTSPYYDELLQNAKRTLVQKTPSGGKHIIFKKRLDIEYRQNINYLPGVDIKAHYNNFFVLGGSVTTKGIYQIANMAEPILYEGDLEEEIFCNQEQNILEKYSVFNAMPTYDFSHFKTRGQAKGLGKQAYQRIINGQSTERNNDLFLASTYAKQCGIDLSPLRVLIGDNKNGDIFTESEWIATVNSANS</sequence>
<name>A0A1H9G8U3_9LACT</name>
<dbReference type="AlphaFoldDB" id="A0A1H9G8U3"/>
<dbReference type="STRING" id="89093.SAMN04488558_11211"/>